<dbReference type="PROSITE" id="PS50030">
    <property type="entry name" value="UBA"/>
    <property type="match status" value="1"/>
</dbReference>
<gene>
    <name evidence="11" type="primary">DDI1</name>
    <name evidence="11" type="ORF">MNAN1_003081a</name>
</gene>
<dbReference type="Proteomes" id="UP001213623">
    <property type="component" value="Chromosome 5"/>
</dbReference>
<dbReference type="GO" id="GO:0004190">
    <property type="term" value="F:aspartic-type endopeptidase activity"/>
    <property type="evidence" value="ECO:0007669"/>
    <property type="project" value="UniProtKB-KW"/>
</dbReference>
<reference evidence="11" key="1">
    <citation type="submission" date="2023-03" db="EMBL/GenBank/DDBJ databases">
        <title>Mating type loci evolution in Malassezia.</title>
        <authorList>
            <person name="Coelho M.A."/>
        </authorList>
    </citation>
    <scope>NUCLEOTIDE SEQUENCE</scope>
    <source>
        <strain evidence="11">CBS 9557</strain>
    </source>
</reference>
<evidence type="ECO:0000256" key="1">
    <source>
        <dbReference type="ARBA" id="ARBA00003231"/>
    </source>
</evidence>
<dbReference type="InterPro" id="IPR021109">
    <property type="entry name" value="Peptidase_aspartic_dom_sf"/>
</dbReference>
<keyword evidence="6" id="KW-0064">Aspartyl protease</keyword>
<dbReference type="CDD" id="cd05479">
    <property type="entry name" value="RP_DDI"/>
    <property type="match status" value="1"/>
</dbReference>
<name>A0AAF0J3M6_9BASI</name>
<dbReference type="PANTHER" id="PTHR15397">
    <property type="entry name" value="SODIUM-GLUCOSE COTRANSPORTER REGULATORY PROTEIN -RELATED"/>
    <property type="match status" value="1"/>
</dbReference>
<proteinExistence type="inferred from homology"/>
<dbReference type="SUPFAM" id="SSF50630">
    <property type="entry name" value="Acid proteases"/>
    <property type="match status" value="1"/>
</dbReference>
<dbReference type="AlphaFoldDB" id="A0AAF0J3M6"/>
<dbReference type="GO" id="GO:0006508">
    <property type="term" value="P:proteolysis"/>
    <property type="evidence" value="ECO:0007669"/>
    <property type="project" value="UniProtKB-KW"/>
</dbReference>
<evidence type="ECO:0000256" key="3">
    <source>
        <dbReference type="ARBA" id="ARBA00011128"/>
    </source>
</evidence>
<sequence>MLTIIDTKGNTVPLDVDVSIEVENLKALIEADFGIPPEAQVLHFQGRELAHGQVTLESCGVKEGDLLTVIDKNSIKESSFMHTSEAPASDSFAELVRMQLLRSPQSLQELRRLGLLNDHLALQNSDPFDVEAQKKIEESIRQERVAENLEHAMEYSPESFGNISMLYVKMKVNGHPVKAFVDSGAQATIISPECAEKCGIMRLLDKRFAGIAMGVGTAKILGRIHSAQIQLGPDLFLPCSFTVLEGRGVDLLFGLDMLKRYQASIDLKRNALVIQDREIEFLPEHEIPKTSHEPPENTEDQHKASSIPSMDKMGNEQHMVTATGQDKPQMPTTTTQTGQSSKHAPQFDNIQPPSKEKWKNETNILINLGIPVSKAEELLEKFGGNIDAAASYYFLN</sequence>
<organism evidence="11 12">
    <name type="scientific">Malassezia nana</name>
    <dbReference type="NCBI Taxonomy" id="180528"/>
    <lineage>
        <taxon>Eukaryota</taxon>
        <taxon>Fungi</taxon>
        <taxon>Dikarya</taxon>
        <taxon>Basidiomycota</taxon>
        <taxon>Ustilaginomycotina</taxon>
        <taxon>Malasseziomycetes</taxon>
        <taxon>Malasseziales</taxon>
        <taxon>Malasseziaceae</taxon>
        <taxon>Malassezia</taxon>
    </lineage>
</organism>
<feature type="domain" description="UBA" evidence="9">
    <location>
        <begin position="353"/>
        <end position="396"/>
    </location>
</feature>
<dbReference type="SMART" id="SM00213">
    <property type="entry name" value="UBQ"/>
    <property type="match status" value="1"/>
</dbReference>
<keyword evidence="7" id="KW-0378">Hydrolase</keyword>
<dbReference type="PROSITE" id="PS50053">
    <property type="entry name" value="UBIQUITIN_2"/>
    <property type="match status" value="1"/>
</dbReference>
<dbReference type="CDD" id="cd01796">
    <property type="entry name" value="Ubl_Ddi1_like"/>
    <property type="match status" value="1"/>
</dbReference>
<accession>A0AAF0J3M6</accession>
<evidence type="ECO:0000313" key="11">
    <source>
        <dbReference type="EMBL" id="WFD28074.1"/>
    </source>
</evidence>
<protein>
    <recommendedName>
        <fullName evidence="4">DNA damage-inducible protein 1</fullName>
    </recommendedName>
</protein>
<evidence type="ECO:0000256" key="7">
    <source>
        <dbReference type="ARBA" id="ARBA00022801"/>
    </source>
</evidence>
<dbReference type="Gene3D" id="3.10.20.90">
    <property type="entry name" value="Phosphatidylinositol 3-kinase Catalytic Subunit, Chain A, domain 1"/>
    <property type="match status" value="1"/>
</dbReference>
<evidence type="ECO:0000313" key="12">
    <source>
        <dbReference type="Proteomes" id="UP001213623"/>
    </source>
</evidence>
<feature type="region of interest" description="Disordered" evidence="8">
    <location>
        <begin position="284"/>
        <end position="355"/>
    </location>
</feature>
<evidence type="ECO:0000256" key="6">
    <source>
        <dbReference type="ARBA" id="ARBA00022750"/>
    </source>
</evidence>
<comment type="similarity">
    <text evidence="2">Belongs to the DDI1 family.</text>
</comment>
<dbReference type="InterPro" id="IPR000626">
    <property type="entry name" value="Ubiquitin-like_dom"/>
</dbReference>
<evidence type="ECO:0000256" key="5">
    <source>
        <dbReference type="ARBA" id="ARBA00022670"/>
    </source>
</evidence>
<dbReference type="Pfam" id="PF00240">
    <property type="entry name" value="ubiquitin"/>
    <property type="match status" value="1"/>
</dbReference>
<evidence type="ECO:0000256" key="8">
    <source>
        <dbReference type="SAM" id="MobiDB-lite"/>
    </source>
</evidence>
<evidence type="ECO:0000259" key="9">
    <source>
        <dbReference type="PROSITE" id="PS50030"/>
    </source>
</evidence>
<comment type="function">
    <text evidence="1">Probable aspartic protease. May be involved in the regulation of exocytosis. Acts as a linker between the 19S proteasome and polyubiquitinated proteins via UBA domain interactions with ubiquitin for their subsequent degradation. Required for S-phase checkpoint control.</text>
</comment>
<dbReference type="EMBL" id="CP119896">
    <property type="protein sequence ID" value="WFD28074.1"/>
    <property type="molecule type" value="Genomic_DNA"/>
</dbReference>
<evidence type="ECO:0000256" key="2">
    <source>
        <dbReference type="ARBA" id="ARBA00009136"/>
    </source>
</evidence>
<dbReference type="PANTHER" id="PTHR15397:SF3">
    <property type="entry name" value="DNA DAMAGE INDUCIBLE 1 HOMOLOG 2"/>
    <property type="match status" value="1"/>
</dbReference>
<dbReference type="InterPro" id="IPR033882">
    <property type="entry name" value="DDI1_N"/>
</dbReference>
<evidence type="ECO:0000259" key="10">
    <source>
        <dbReference type="PROSITE" id="PS50053"/>
    </source>
</evidence>
<keyword evidence="5" id="KW-0645">Protease</keyword>
<comment type="subunit">
    <text evidence="3">Binds ubiquitin and polyubiquitinated proteins.</text>
</comment>
<feature type="compositionally biased region" description="Polar residues" evidence="8">
    <location>
        <begin position="338"/>
        <end position="352"/>
    </location>
</feature>
<dbReference type="InterPro" id="IPR015940">
    <property type="entry name" value="UBA"/>
</dbReference>
<feature type="compositionally biased region" description="Basic and acidic residues" evidence="8">
    <location>
        <begin position="284"/>
        <end position="303"/>
    </location>
</feature>
<dbReference type="InterPro" id="IPR029071">
    <property type="entry name" value="Ubiquitin-like_domsf"/>
</dbReference>
<feature type="non-terminal residue" evidence="11">
    <location>
        <position position="396"/>
    </location>
</feature>
<dbReference type="Pfam" id="PF09668">
    <property type="entry name" value="Asp_protease"/>
    <property type="match status" value="1"/>
</dbReference>
<feature type="domain" description="Ubiquitin-like" evidence="10">
    <location>
        <begin position="1"/>
        <end position="70"/>
    </location>
</feature>
<dbReference type="SUPFAM" id="SSF54236">
    <property type="entry name" value="Ubiquitin-like"/>
    <property type="match status" value="1"/>
</dbReference>
<dbReference type="InterPro" id="IPR019103">
    <property type="entry name" value="Peptidase_aspartic_DDI1-type"/>
</dbReference>
<keyword evidence="12" id="KW-1185">Reference proteome</keyword>
<dbReference type="Gene3D" id="2.40.70.10">
    <property type="entry name" value="Acid Proteases"/>
    <property type="match status" value="1"/>
</dbReference>
<evidence type="ECO:0000256" key="4">
    <source>
        <dbReference type="ARBA" id="ARBA00021491"/>
    </source>
</evidence>